<keyword evidence="5 7" id="KW-0472">Membrane</keyword>
<evidence type="ECO:0000256" key="5">
    <source>
        <dbReference type="ARBA" id="ARBA00023136"/>
    </source>
</evidence>
<dbReference type="InterPro" id="IPR026015">
    <property type="entry name" value="ATP_synth_OSCP/delta_N_sf"/>
</dbReference>
<comment type="function">
    <text evidence="7">F(1)F(0) ATP synthase produces ATP from ADP in the presence of a proton or sodium gradient. F-type ATPases consist of two structural domains, F(1) containing the extramembraneous catalytic core and F(0) containing the membrane proton channel, linked together by a central stalk and a peripheral stalk. During catalysis, ATP synthesis in the catalytic domain of F(1) is coupled via a rotary mechanism of the central stalk subunits to proton translocation.</text>
</comment>
<reference evidence="9 10" key="1">
    <citation type="journal article" date="2017" name="ISME J.">
        <title>Energy and carbon metabolisms in a deep terrestrial subsurface fluid microbial community.</title>
        <authorList>
            <person name="Momper L."/>
            <person name="Jungbluth S.P."/>
            <person name="Lee M.D."/>
            <person name="Amend J.P."/>
        </authorList>
    </citation>
    <scope>NUCLEOTIDE SEQUENCE [LARGE SCALE GENOMIC DNA]</scope>
    <source>
        <strain evidence="9">SURF_17</strain>
    </source>
</reference>
<keyword evidence="6 7" id="KW-0066">ATP synthesis</keyword>
<evidence type="ECO:0000256" key="7">
    <source>
        <dbReference type="HAMAP-Rule" id="MF_01416"/>
    </source>
</evidence>
<dbReference type="Proteomes" id="UP000285961">
    <property type="component" value="Unassembled WGS sequence"/>
</dbReference>
<evidence type="ECO:0000256" key="1">
    <source>
        <dbReference type="ARBA" id="ARBA00004370"/>
    </source>
</evidence>
<evidence type="ECO:0000313" key="9">
    <source>
        <dbReference type="EMBL" id="RJP64887.1"/>
    </source>
</evidence>
<keyword evidence="3 7" id="KW-0375">Hydrogen ion transport</keyword>
<name>A0A419EPP6_9BACT</name>
<evidence type="ECO:0000256" key="6">
    <source>
        <dbReference type="ARBA" id="ARBA00023310"/>
    </source>
</evidence>
<comment type="similarity">
    <text evidence="7">Belongs to the ATPase delta chain family.</text>
</comment>
<dbReference type="GO" id="GO:0046933">
    <property type="term" value="F:proton-transporting ATP synthase activity, rotational mechanism"/>
    <property type="evidence" value="ECO:0007669"/>
    <property type="project" value="UniProtKB-UniRule"/>
</dbReference>
<dbReference type="GO" id="GO:0005886">
    <property type="term" value="C:plasma membrane"/>
    <property type="evidence" value="ECO:0007669"/>
    <property type="project" value="UniProtKB-SubCell"/>
</dbReference>
<keyword evidence="7" id="KW-1003">Cell membrane</keyword>
<dbReference type="InterPro" id="IPR000711">
    <property type="entry name" value="ATPase_OSCP/dsu"/>
</dbReference>
<accession>A0A419EPP6</accession>
<dbReference type="Gene3D" id="1.10.520.20">
    <property type="entry name" value="N-terminal domain of the delta subunit of the F1F0-ATP synthase"/>
    <property type="match status" value="1"/>
</dbReference>
<dbReference type="AlphaFoldDB" id="A0A419EPP6"/>
<proteinExistence type="inferred from homology"/>
<evidence type="ECO:0000256" key="8">
    <source>
        <dbReference type="SAM" id="Coils"/>
    </source>
</evidence>
<dbReference type="SUPFAM" id="SSF47928">
    <property type="entry name" value="N-terminal domain of the delta subunit of the F1F0-ATP synthase"/>
    <property type="match status" value="1"/>
</dbReference>
<comment type="function">
    <text evidence="7">This protein is part of the stalk that links CF(0) to CF(1). It either transmits conformational changes from CF(0) to CF(1) or is implicated in proton conduction.</text>
</comment>
<keyword evidence="8" id="KW-0175">Coiled coil</keyword>
<dbReference type="HAMAP" id="MF_01416">
    <property type="entry name" value="ATP_synth_delta_bact"/>
    <property type="match status" value="1"/>
</dbReference>
<keyword evidence="2 7" id="KW-0813">Transport</keyword>
<dbReference type="NCBIfam" id="TIGR01145">
    <property type="entry name" value="ATP_synt_delta"/>
    <property type="match status" value="1"/>
</dbReference>
<keyword evidence="7" id="KW-0139">CF(1)</keyword>
<comment type="subcellular location">
    <subcellularLocation>
        <location evidence="7">Cell membrane</location>
        <topology evidence="7">Peripheral membrane protein</topology>
    </subcellularLocation>
    <subcellularLocation>
        <location evidence="1">Membrane</location>
    </subcellularLocation>
</comment>
<keyword evidence="9" id="KW-0378">Hydrolase</keyword>
<dbReference type="GO" id="GO:0016787">
    <property type="term" value="F:hydrolase activity"/>
    <property type="evidence" value="ECO:0007669"/>
    <property type="project" value="UniProtKB-KW"/>
</dbReference>
<evidence type="ECO:0000256" key="2">
    <source>
        <dbReference type="ARBA" id="ARBA00022448"/>
    </source>
</evidence>
<dbReference type="GO" id="GO:0045259">
    <property type="term" value="C:proton-transporting ATP synthase complex"/>
    <property type="evidence" value="ECO:0007669"/>
    <property type="project" value="UniProtKB-KW"/>
</dbReference>
<gene>
    <name evidence="7 9" type="primary">atpH</name>
    <name evidence="9" type="ORF">C4532_18535</name>
</gene>
<protein>
    <recommendedName>
        <fullName evidence="7">ATP synthase subunit delta</fullName>
    </recommendedName>
    <alternativeName>
        <fullName evidence="7">ATP synthase F(1) sector subunit delta</fullName>
    </alternativeName>
    <alternativeName>
        <fullName evidence="7">F-type ATPase subunit delta</fullName>
        <shortName evidence="7">F-ATPase subunit delta</shortName>
    </alternativeName>
</protein>
<evidence type="ECO:0000313" key="10">
    <source>
        <dbReference type="Proteomes" id="UP000285961"/>
    </source>
</evidence>
<dbReference type="PROSITE" id="PS00389">
    <property type="entry name" value="ATPASE_DELTA"/>
    <property type="match status" value="1"/>
</dbReference>
<dbReference type="Pfam" id="PF00213">
    <property type="entry name" value="OSCP"/>
    <property type="match status" value="1"/>
</dbReference>
<dbReference type="PRINTS" id="PR00125">
    <property type="entry name" value="ATPASEDELTA"/>
</dbReference>
<dbReference type="InterPro" id="IPR020781">
    <property type="entry name" value="ATPase_OSCP/d_CS"/>
</dbReference>
<keyword evidence="4 7" id="KW-0406">Ion transport</keyword>
<evidence type="ECO:0000256" key="3">
    <source>
        <dbReference type="ARBA" id="ARBA00022781"/>
    </source>
</evidence>
<organism evidence="9 10">
    <name type="scientific">Candidatus Abyssobacteria bacterium SURF_17</name>
    <dbReference type="NCBI Taxonomy" id="2093361"/>
    <lineage>
        <taxon>Bacteria</taxon>
        <taxon>Pseudomonadati</taxon>
        <taxon>Candidatus Hydrogenedentota</taxon>
        <taxon>Candidatus Abyssobacteria</taxon>
    </lineage>
</organism>
<comment type="caution">
    <text evidence="9">The sequence shown here is derived from an EMBL/GenBank/DDBJ whole genome shotgun (WGS) entry which is preliminary data.</text>
</comment>
<dbReference type="PANTHER" id="PTHR11910">
    <property type="entry name" value="ATP SYNTHASE DELTA CHAIN"/>
    <property type="match status" value="1"/>
</dbReference>
<evidence type="ECO:0000256" key="4">
    <source>
        <dbReference type="ARBA" id="ARBA00023065"/>
    </source>
</evidence>
<feature type="coiled-coil region" evidence="8">
    <location>
        <begin position="17"/>
        <end position="44"/>
    </location>
</feature>
<sequence length="178" mass="19854">MKVDPIVSAYAESLFRVATAEGVADRVEEELHDLERLYQTSYELKEFINNPTVKAEGKKNALTELMGDKLSRVTLNHMNLLVDQDRGRMFPKVAEEYYRLSSAVRAKVSAEVITAVPISDGALEQLGVQLKKLTRKDVYLRTRVDESIIGGVVVKVGDKVLDGSVRSKLAQMRKQMAG</sequence>
<dbReference type="EMBL" id="QZKI01000132">
    <property type="protein sequence ID" value="RJP64887.1"/>
    <property type="molecule type" value="Genomic_DNA"/>
</dbReference>